<dbReference type="Proteomes" id="UP001155483">
    <property type="component" value="Unassembled WGS sequence"/>
</dbReference>
<evidence type="ECO:0000256" key="3">
    <source>
        <dbReference type="SAM" id="SignalP"/>
    </source>
</evidence>
<keyword evidence="6" id="KW-1185">Reference proteome</keyword>
<protein>
    <submittedName>
        <fullName evidence="5">Glycosyl hydrolase</fullName>
    </submittedName>
</protein>
<sequence>MKRFFLVSILFILATALAQSQEAKPSVVEGNSYHQLYKNFKTPPERAKPWVFWYWMYSSVSKSGITADLEAMKKAGIGGAYLMPIKGATNPPLFTPVVEQLSPLWWDMVRHSMKEADRLGLKMAMNACDGFTTAGGPWITPELSMQKVVWTETFVEGGQTFNNILSQPETNENYYKDIAVFAIPTKDDYQQTSYTNVPKVTSSISGVNPQFLVEKSNKEYFRSDDSCWIQYEFSQPFTCRSLKIKSDGKNYYSNLLRIEASDDGKNFRYVTKLEPPRQGWQDYIAELTHAIPPTTARYFRFYYSKEGAEPGAEDLDAAKWKPIFKIMGIEMFSAPKLQQFEGKTGEVWRVSKRTSTQQISDALCVPIDKIINLTAQLDKDGRLHWAAPAGKWTILRIGHTSTGKTNYIGGKGKGLECDKFNPKAAEIQFDGWYGEAIRQIGADLAARVLKIFHVDSWECGSQNWSTVFLEEFKRRRGYDLLPYLPVMAGVPVENADVSERFLHDVRETINELVSDNFYKTMAQFAHKYGVSFSGESVAPTMTGDGMQHNASLDIPMGEFWLNSPSHDKPFDIMDAVSGAHIYGKNLIMAEAFTTVRMAWDEHPGILKPVGDRNYAMGINKFVIHVFAQNPWMDRKPGMTLDGVGLYFQRDQTWWNSGRAWVQYLQRCQALLQEGKPVVDIAVFTGEEMPRRALLPDRLVSTLPGIFGKEVVEREAIRLANKGWPSRQKPAGVTISANMADPENWVDPLKGYAYDSYNKDALIRLSKISNGRIELPGGAAYQMLVIPGVHSLLPDSQLMSPEVATKLEQLVKEGATVMITDKPQNSPGLQNFLKSDHEVKTIGNELFSGEKSKASKASADTISMWNVGKGRVIKGPYKGSSFNGLGIARDMEAKEDLDELANGIAWTHRRGQDFDIYFISNQKDKERVVTLSLRINSKQPELWDPLTGEIRNARDWKIDNGRTIVPLKLAPYGSIFIVFNHNATAKESKTGKNWLELKTKQSLNKQWVVSFDTAFGGPKGKVIFNQLENWSKNIDSGIHYYSGTAVYTKSFQWNNVNAKERVFLDLGKVANIAEVKLNGVSCGIAWTFPYQVEITGSLKKGNNNISIEVSNTWANRLIGDQRLPVDKRVTRTTAPFRLEGKPLLEAGLLGPVVIKTGTKQ</sequence>
<feature type="signal peptide" evidence="3">
    <location>
        <begin position="1"/>
        <end position="20"/>
    </location>
</feature>
<dbReference type="Gene3D" id="2.60.120.260">
    <property type="entry name" value="Galactose-binding domain-like"/>
    <property type="match status" value="2"/>
</dbReference>
<keyword evidence="1 3" id="KW-0732">Signal</keyword>
<proteinExistence type="predicted"/>
<feature type="domain" description="Beta-mannosidase-like galactose-binding" evidence="4">
    <location>
        <begin position="1044"/>
        <end position="1117"/>
    </location>
</feature>
<dbReference type="InterPro" id="IPR008979">
    <property type="entry name" value="Galactose-bd-like_sf"/>
</dbReference>
<evidence type="ECO:0000256" key="1">
    <source>
        <dbReference type="ARBA" id="ARBA00022729"/>
    </source>
</evidence>
<dbReference type="AlphaFoldDB" id="A0A9X2Y1J2"/>
<dbReference type="GO" id="GO:0004553">
    <property type="term" value="F:hydrolase activity, hydrolyzing O-glycosyl compounds"/>
    <property type="evidence" value="ECO:0007669"/>
    <property type="project" value="UniProtKB-ARBA"/>
</dbReference>
<dbReference type="NCBIfam" id="NF045579">
    <property type="entry name" value="rhamnoside_JR"/>
    <property type="match status" value="1"/>
</dbReference>
<dbReference type="InterPro" id="IPR054593">
    <property type="entry name" value="Beta-mannosidase-like_N2"/>
</dbReference>
<dbReference type="SUPFAM" id="SSF49785">
    <property type="entry name" value="Galactose-binding domain-like"/>
    <property type="match status" value="2"/>
</dbReference>
<dbReference type="Pfam" id="PF22666">
    <property type="entry name" value="Glyco_hydro_2_N2"/>
    <property type="match status" value="1"/>
</dbReference>
<name>A0A9X2Y1J2_9BACT</name>
<keyword evidence="2 5" id="KW-0378">Hydrolase</keyword>
<dbReference type="RefSeq" id="WP_279299019.1">
    <property type="nucleotide sequence ID" value="NZ_JAOTIF010000021.1"/>
</dbReference>
<reference evidence="5" key="1">
    <citation type="submission" date="2022-09" db="EMBL/GenBank/DDBJ databases">
        <authorList>
            <person name="Yuan C."/>
            <person name="Ke Z."/>
        </authorList>
    </citation>
    <scope>NUCLEOTIDE SEQUENCE</scope>
    <source>
        <strain evidence="5">LB-8</strain>
    </source>
</reference>
<dbReference type="Pfam" id="PF17132">
    <property type="entry name" value="Glyco_hydro_106"/>
    <property type="match status" value="2"/>
</dbReference>
<evidence type="ECO:0000256" key="2">
    <source>
        <dbReference type="ARBA" id="ARBA00022801"/>
    </source>
</evidence>
<feature type="chain" id="PRO_5040875921" evidence="3">
    <location>
        <begin position="21"/>
        <end position="1159"/>
    </location>
</feature>
<evidence type="ECO:0000259" key="4">
    <source>
        <dbReference type="Pfam" id="PF22666"/>
    </source>
</evidence>
<evidence type="ECO:0000313" key="5">
    <source>
        <dbReference type="EMBL" id="MCU7551583.1"/>
    </source>
</evidence>
<gene>
    <name evidence="5" type="ORF">OCK74_20850</name>
</gene>
<accession>A0A9X2Y1J2</accession>
<reference evidence="5" key="2">
    <citation type="submission" date="2023-04" db="EMBL/GenBank/DDBJ databases">
        <title>Paracnuella aquatica gen. nov., sp. nov., a member of the family Chitinophagaceae isolated from a hot spring.</title>
        <authorList>
            <person name="Wang C."/>
        </authorList>
    </citation>
    <scope>NUCLEOTIDE SEQUENCE</scope>
    <source>
        <strain evidence="5">LB-8</strain>
    </source>
</reference>
<comment type="caution">
    <text evidence="5">The sequence shown here is derived from an EMBL/GenBank/DDBJ whole genome shotgun (WGS) entry which is preliminary data.</text>
</comment>
<dbReference type="PANTHER" id="PTHR43817:SF1">
    <property type="entry name" value="HYDROLASE, FAMILY 43, PUTATIVE (AFU_ORTHOLOGUE AFUA_3G01660)-RELATED"/>
    <property type="match status" value="1"/>
</dbReference>
<dbReference type="PANTHER" id="PTHR43817">
    <property type="entry name" value="GLYCOSYL HYDROLASE"/>
    <property type="match status" value="1"/>
</dbReference>
<organism evidence="5 6">
    <name type="scientific">Paraflavisolibacter caeni</name>
    <dbReference type="NCBI Taxonomy" id="2982496"/>
    <lineage>
        <taxon>Bacteria</taxon>
        <taxon>Pseudomonadati</taxon>
        <taxon>Bacteroidota</taxon>
        <taxon>Chitinophagia</taxon>
        <taxon>Chitinophagales</taxon>
        <taxon>Chitinophagaceae</taxon>
        <taxon>Paraflavisolibacter</taxon>
    </lineage>
</organism>
<dbReference type="EMBL" id="JAOTIF010000021">
    <property type="protein sequence ID" value="MCU7551583.1"/>
    <property type="molecule type" value="Genomic_DNA"/>
</dbReference>
<evidence type="ECO:0000313" key="6">
    <source>
        <dbReference type="Proteomes" id="UP001155483"/>
    </source>
</evidence>